<organism evidence="2 3">
    <name type="scientific">Streptomyces lycii</name>
    <dbReference type="NCBI Taxonomy" id="2654337"/>
    <lineage>
        <taxon>Bacteria</taxon>
        <taxon>Bacillati</taxon>
        <taxon>Actinomycetota</taxon>
        <taxon>Actinomycetes</taxon>
        <taxon>Kitasatosporales</taxon>
        <taxon>Streptomycetaceae</taxon>
        <taxon>Streptomyces</taxon>
    </lineage>
</organism>
<name>A0ABQ7FKX3_9ACTN</name>
<reference evidence="2 3" key="1">
    <citation type="submission" date="2019-10" db="EMBL/GenBank/DDBJ databases">
        <title>Streptomyces tenebrisbrunneis sp.nov., an endogenous actinomycete isolated from of Lycium ruthenicum.</title>
        <authorList>
            <person name="Ma L."/>
        </authorList>
    </citation>
    <scope>NUCLEOTIDE SEQUENCE [LARGE SCALE GENOMIC DNA]</scope>
    <source>
        <strain evidence="2 3">TRM 66187</strain>
    </source>
</reference>
<dbReference type="Gene3D" id="2.40.50.140">
    <property type="entry name" value="Nucleic acid-binding proteins"/>
    <property type="match status" value="1"/>
</dbReference>
<dbReference type="PROSITE" id="PS51857">
    <property type="entry name" value="CSD_2"/>
    <property type="match status" value="1"/>
</dbReference>
<accession>A0ABQ7FKX3</accession>
<dbReference type="RefSeq" id="WP_107644859.1">
    <property type="nucleotide sequence ID" value="NZ_WHPN01000299.1"/>
</dbReference>
<evidence type="ECO:0000313" key="2">
    <source>
        <dbReference type="EMBL" id="KAF4407857.1"/>
    </source>
</evidence>
<dbReference type="SUPFAM" id="SSF50249">
    <property type="entry name" value="Nucleic acid-binding proteins"/>
    <property type="match status" value="1"/>
</dbReference>
<dbReference type="EMBL" id="WHPN01000299">
    <property type="protein sequence ID" value="KAF4407857.1"/>
    <property type="molecule type" value="Genomic_DNA"/>
</dbReference>
<proteinExistence type="predicted"/>
<sequence length="82" mass="8725">MPEATVKFYDSERGRGLLVPDGGGQELVVDSRALQAGGALEEGQRVSYELMRDSAEDLRAINVVPLRADGSDLAGGHGRDLL</sequence>
<protein>
    <submittedName>
        <fullName evidence="2">Cold-shock protein</fullName>
    </submittedName>
</protein>
<dbReference type="InterPro" id="IPR002059">
    <property type="entry name" value="CSP_DNA-bd"/>
</dbReference>
<keyword evidence="3" id="KW-1185">Reference proteome</keyword>
<evidence type="ECO:0000313" key="3">
    <source>
        <dbReference type="Proteomes" id="UP000621266"/>
    </source>
</evidence>
<feature type="domain" description="CSD" evidence="1">
    <location>
        <begin position="1"/>
        <end position="65"/>
    </location>
</feature>
<dbReference type="InterPro" id="IPR012340">
    <property type="entry name" value="NA-bd_OB-fold"/>
</dbReference>
<dbReference type="Pfam" id="PF00313">
    <property type="entry name" value="CSD"/>
    <property type="match status" value="1"/>
</dbReference>
<comment type="caution">
    <text evidence="2">The sequence shown here is derived from an EMBL/GenBank/DDBJ whole genome shotgun (WGS) entry which is preliminary data.</text>
</comment>
<gene>
    <name evidence="2" type="ORF">GCU69_17330</name>
</gene>
<dbReference type="Proteomes" id="UP000621266">
    <property type="component" value="Unassembled WGS sequence"/>
</dbReference>
<evidence type="ECO:0000259" key="1">
    <source>
        <dbReference type="PROSITE" id="PS51857"/>
    </source>
</evidence>